<protein>
    <recommendedName>
        <fullName evidence="3">Solute-binding protein family 3/N-terminal domain-containing protein</fullName>
    </recommendedName>
</protein>
<dbReference type="EMBL" id="JAEILT010000022">
    <property type="protein sequence ID" value="MBJ2137645.1"/>
    <property type="molecule type" value="Genomic_DNA"/>
</dbReference>
<dbReference type="Proteomes" id="UP000649232">
    <property type="component" value="Unassembled WGS sequence"/>
</dbReference>
<proteinExistence type="predicted"/>
<reference evidence="1 2" key="1">
    <citation type="submission" date="2020-12" db="EMBL/GenBank/DDBJ databases">
        <title>Draft genome sequences of nine environmental bacterial isolates colonizing plastic.</title>
        <authorList>
            <person name="Borre I."/>
            <person name="Sonnenschein E.C."/>
        </authorList>
    </citation>
    <scope>NUCLEOTIDE SEQUENCE [LARGE SCALE GENOMIC DNA]</scope>
    <source>
        <strain evidence="1 2">IB30</strain>
    </source>
</reference>
<organism evidence="1 2">
    <name type="scientific">Paraglaciecola chathamensis</name>
    <dbReference type="NCBI Taxonomy" id="368405"/>
    <lineage>
        <taxon>Bacteria</taxon>
        <taxon>Pseudomonadati</taxon>
        <taxon>Pseudomonadota</taxon>
        <taxon>Gammaproteobacteria</taxon>
        <taxon>Alteromonadales</taxon>
        <taxon>Alteromonadaceae</taxon>
        <taxon>Paraglaciecola</taxon>
    </lineage>
</organism>
<gene>
    <name evidence="1" type="ORF">JEU11_14380</name>
</gene>
<comment type="caution">
    <text evidence="1">The sequence shown here is derived from an EMBL/GenBank/DDBJ whole genome shotgun (WGS) entry which is preliminary data.</text>
</comment>
<sequence>MREVLTTNISSTRIFQANKILTLFFLCIIFSSTTISAKSTQTQTNTESKSIKIGFSTGVRVLDKYKKLIQLAYQDLNYKVTFIELPLARLGDKGFVDAMLIHPSIVENHLTDFTRVPVKLDEGKIVLYCHNEYDCDEEQLNDEKNVIGIFNGNNFASSIMKNRRAQVYKIMHIDQGNQLFLMQRINFILTLDKTDLDNQVTMSTKKYSKYEVLPFDAYHYIHKSKQHLIPALVDSLNAQLKNNPMIND</sequence>
<name>A0ABS0WGQ3_9ALTE</name>
<evidence type="ECO:0000313" key="2">
    <source>
        <dbReference type="Proteomes" id="UP000649232"/>
    </source>
</evidence>
<accession>A0ABS0WGQ3</accession>
<evidence type="ECO:0000313" key="1">
    <source>
        <dbReference type="EMBL" id="MBJ2137645.1"/>
    </source>
</evidence>
<evidence type="ECO:0008006" key="3">
    <source>
        <dbReference type="Google" id="ProtNLM"/>
    </source>
</evidence>
<dbReference type="RefSeq" id="WP_198825193.1">
    <property type="nucleotide sequence ID" value="NZ_JAEILT010000022.1"/>
</dbReference>